<protein>
    <submittedName>
        <fullName evidence="2">Uncharacterized protein</fullName>
    </submittedName>
</protein>
<dbReference type="AlphaFoldDB" id="A0A829GL83"/>
<evidence type="ECO:0000313" key="2">
    <source>
        <dbReference type="EMBL" id="EPC58729.1"/>
    </source>
</evidence>
<feature type="transmembrane region" description="Helical" evidence="1">
    <location>
        <begin position="19"/>
        <end position="38"/>
    </location>
</feature>
<accession>A0A829GL83</accession>
<proteinExistence type="predicted"/>
<sequence>YALAVIPYGLGQWLLNNELLSYTVSIIAILALGFWWWYRERPQKKLA</sequence>
<comment type="caution">
    <text evidence="2">The sequence shown here is derived from an EMBL/GenBank/DDBJ whole genome shotgun (WGS) entry which is preliminary data.</text>
</comment>
<keyword evidence="1" id="KW-0472">Membrane</keyword>
<keyword evidence="1" id="KW-1133">Transmembrane helix</keyword>
<dbReference type="EMBL" id="ANJW01000071">
    <property type="protein sequence ID" value="EPC58729.1"/>
    <property type="molecule type" value="Genomic_DNA"/>
</dbReference>
<evidence type="ECO:0000256" key="1">
    <source>
        <dbReference type="SAM" id="Phobius"/>
    </source>
</evidence>
<reference evidence="2 3" key="1">
    <citation type="journal article" date="2013" name="PLoS ONE">
        <title>Lactobacillus paracasei comparative genomics: towards species pan-genome definition and exploitation of diversity.</title>
        <authorList>
            <person name="Smokvina T."/>
            <person name="Wels M."/>
            <person name="Polka J."/>
            <person name="Chervaux C."/>
            <person name="Brisse S."/>
            <person name="Boekhorst J."/>
            <person name="van Hylckama Vlieg J.E."/>
            <person name="Siezen R.J."/>
        </authorList>
    </citation>
    <scope>NUCLEOTIDE SEQUENCE [LARGE SCALE GENOMIC DNA]</scope>
    <source>
        <strain evidence="2 3">Lpp123</strain>
    </source>
</reference>
<evidence type="ECO:0000313" key="3">
    <source>
        <dbReference type="Proteomes" id="UP000014316"/>
    </source>
</evidence>
<feature type="non-terminal residue" evidence="2">
    <location>
        <position position="1"/>
    </location>
</feature>
<dbReference type="Proteomes" id="UP000014316">
    <property type="component" value="Unassembled WGS sequence"/>
</dbReference>
<gene>
    <name evidence="2" type="ORF">Lpp123_01249</name>
</gene>
<name>A0A829GL83_LACPA</name>
<organism evidence="2 3">
    <name type="scientific">Lacticaseibacillus paracasei subsp. paracasei Lpp123</name>
    <dbReference type="NCBI Taxonomy" id="1256201"/>
    <lineage>
        <taxon>Bacteria</taxon>
        <taxon>Bacillati</taxon>
        <taxon>Bacillota</taxon>
        <taxon>Bacilli</taxon>
        <taxon>Lactobacillales</taxon>
        <taxon>Lactobacillaceae</taxon>
        <taxon>Lacticaseibacillus</taxon>
    </lineage>
</organism>
<keyword evidence="1" id="KW-0812">Transmembrane</keyword>